<name>A0A3R9PZB8_9BACT</name>
<evidence type="ECO:0000256" key="1">
    <source>
        <dbReference type="SAM" id="SignalP"/>
    </source>
</evidence>
<dbReference type="OrthoDB" id="949314at2"/>
<evidence type="ECO:0000313" key="4">
    <source>
        <dbReference type="Proteomes" id="UP000273500"/>
    </source>
</evidence>
<organism evidence="3 4">
    <name type="scientific">Hymenobacter rigui</name>
    <dbReference type="NCBI Taxonomy" id="334424"/>
    <lineage>
        <taxon>Bacteria</taxon>
        <taxon>Pseudomonadati</taxon>
        <taxon>Bacteroidota</taxon>
        <taxon>Cytophagia</taxon>
        <taxon>Cytophagales</taxon>
        <taxon>Hymenobacteraceae</taxon>
        <taxon>Hymenobacter</taxon>
    </lineage>
</organism>
<accession>A0A3R9PZB8</accession>
<reference evidence="3 4" key="1">
    <citation type="submission" date="2018-12" db="EMBL/GenBank/DDBJ databases">
        <authorList>
            <person name="Feng G."/>
            <person name="Zhu H."/>
        </authorList>
    </citation>
    <scope>NUCLEOTIDE SEQUENCE [LARGE SCALE GENOMIC DNA]</scope>
    <source>
        <strain evidence="3 4">KCTC 12533</strain>
    </source>
</reference>
<proteinExistence type="predicted"/>
<feature type="chain" id="PRO_5018747792" description="Outer membrane protein beta-barrel domain-containing protein" evidence="1">
    <location>
        <begin position="22"/>
        <end position="250"/>
    </location>
</feature>
<protein>
    <recommendedName>
        <fullName evidence="2">Outer membrane protein beta-barrel domain-containing protein</fullName>
    </recommendedName>
</protein>
<dbReference type="AlphaFoldDB" id="A0A3R9PZB8"/>
<feature type="domain" description="Outer membrane protein beta-barrel" evidence="2">
    <location>
        <begin position="34"/>
        <end position="221"/>
    </location>
</feature>
<dbReference type="EMBL" id="RWIT01000003">
    <property type="protein sequence ID" value="RSK49527.1"/>
    <property type="molecule type" value="Genomic_DNA"/>
</dbReference>
<feature type="signal peptide" evidence="1">
    <location>
        <begin position="1"/>
        <end position="21"/>
    </location>
</feature>
<evidence type="ECO:0000259" key="2">
    <source>
        <dbReference type="Pfam" id="PF13568"/>
    </source>
</evidence>
<comment type="caution">
    <text evidence="3">The sequence shown here is derived from an EMBL/GenBank/DDBJ whole genome shotgun (WGS) entry which is preliminary data.</text>
</comment>
<keyword evidence="1" id="KW-0732">Signal</keyword>
<dbReference type="Proteomes" id="UP000273500">
    <property type="component" value="Unassembled WGS sequence"/>
</dbReference>
<sequence length="250" mass="28043">MLKLVLSATLLLTGLMHSAQAQVQVKFDPLHAPTFRYGVRVGGQVMGMTPLQTNSSHEVPQTGLWGGNAGLAAEAVFGWLTVQPAVLFTQKGFYMHNSWTETYYGKPLALNSLTRLRLNSLEVPVNLIATVHGFQLLAGPYVSLALSGRYHDEWTMPLPIGSETSHDFTTYQIIRDEKVYFSKKDRNYDDIVVRRLDAGFNVGVGYRYNGWQVQPTYTRGIRYTGYGYQSKNWSAQLNLTHFFGPVAQGR</sequence>
<keyword evidence="4" id="KW-1185">Reference proteome</keyword>
<gene>
    <name evidence="3" type="ORF">EI291_08535</name>
</gene>
<dbReference type="InterPro" id="IPR025665">
    <property type="entry name" value="Beta-barrel_OMP_2"/>
</dbReference>
<evidence type="ECO:0000313" key="3">
    <source>
        <dbReference type="EMBL" id="RSK49527.1"/>
    </source>
</evidence>
<dbReference type="Pfam" id="PF13568">
    <property type="entry name" value="OMP_b-brl_2"/>
    <property type="match status" value="1"/>
</dbReference>